<proteinExistence type="inferred from homology"/>
<dbReference type="GO" id="GO:0003735">
    <property type="term" value="F:structural constituent of ribosome"/>
    <property type="evidence" value="ECO:0007669"/>
    <property type="project" value="InterPro"/>
</dbReference>
<dbReference type="GO" id="GO:0005840">
    <property type="term" value="C:ribosome"/>
    <property type="evidence" value="ECO:0007669"/>
    <property type="project" value="UniProtKB-KW"/>
</dbReference>
<comment type="function">
    <text evidence="8">One of the primary rRNA binding proteins, it binds directly to 16S rRNA central domain where it helps coordinate assembly of the platform of the 30S subunit.</text>
</comment>
<keyword evidence="4 8" id="KW-0689">Ribosomal protein</keyword>
<dbReference type="Pfam" id="PF00410">
    <property type="entry name" value="Ribosomal_S8"/>
    <property type="match status" value="1"/>
</dbReference>
<evidence type="ECO:0000256" key="2">
    <source>
        <dbReference type="ARBA" id="ARBA00022730"/>
    </source>
</evidence>
<dbReference type="PANTHER" id="PTHR11758">
    <property type="entry name" value="40S RIBOSOMAL PROTEIN S15A"/>
    <property type="match status" value="1"/>
</dbReference>
<dbReference type="GO" id="GO:0019843">
    <property type="term" value="F:rRNA binding"/>
    <property type="evidence" value="ECO:0007669"/>
    <property type="project" value="UniProtKB-UniRule"/>
</dbReference>
<evidence type="ECO:0000256" key="8">
    <source>
        <dbReference type="HAMAP-Rule" id="MF_01302"/>
    </source>
</evidence>
<keyword evidence="5 8" id="KW-0687">Ribonucleoprotein</keyword>
<dbReference type="Gene3D" id="3.30.1490.10">
    <property type="match status" value="1"/>
</dbReference>
<keyword evidence="2 8" id="KW-0699">rRNA-binding</keyword>
<dbReference type="Proteomes" id="UP000219329">
    <property type="component" value="Unassembled WGS sequence"/>
</dbReference>
<accession>A0A2A5WAD3</accession>
<dbReference type="GO" id="GO:1990904">
    <property type="term" value="C:ribonucleoprotein complex"/>
    <property type="evidence" value="ECO:0007669"/>
    <property type="project" value="UniProtKB-KW"/>
</dbReference>
<comment type="similarity">
    <text evidence="1 8">Belongs to the universal ribosomal protein uS8 family.</text>
</comment>
<dbReference type="SUPFAM" id="SSF56047">
    <property type="entry name" value="Ribosomal protein S8"/>
    <property type="match status" value="1"/>
</dbReference>
<dbReference type="InterPro" id="IPR000630">
    <property type="entry name" value="Ribosomal_uS8"/>
</dbReference>
<name>A0A2A5WAD3_9GAMM</name>
<dbReference type="GO" id="GO:0005737">
    <property type="term" value="C:cytoplasm"/>
    <property type="evidence" value="ECO:0007669"/>
    <property type="project" value="UniProtKB-ARBA"/>
</dbReference>
<dbReference type="FunFam" id="3.30.1370.30:FF:000002">
    <property type="entry name" value="30S ribosomal protein S8"/>
    <property type="match status" value="1"/>
</dbReference>
<dbReference type="FunFam" id="3.30.1490.10:FF:000001">
    <property type="entry name" value="30S ribosomal protein S8"/>
    <property type="match status" value="1"/>
</dbReference>
<evidence type="ECO:0000256" key="1">
    <source>
        <dbReference type="ARBA" id="ARBA00006471"/>
    </source>
</evidence>
<evidence type="ECO:0000256" key="7">
    <source>
        <dbReference type="ARBA" id="ARBA00046740"/>
    </source>
</evidence>
<evidence type="ECO:0000256" key="5">
    <source>
        <dbReference type="ARBA" id="ARBA00023274"/>
    </source>
</evidence>
<dbReference type="InterPro" id="IPR035987">
    <property type="entry name" value="Ribosomal_uS8_sf"/>
</dbReference>
<evidence type="ECO:0000256" key="3">
    <source>
        <dbReference type="ARBA" id="ARBA00022884"/>
    </source>
</evidence>
<dbReference type="HAMAP" id="MF_01302_B">
    <property type="entry name" value="Ribosomal_uS8_B"/>
    <property type="match status" value="1"/>
</dbReference>
<evidence type="ECO:0000256" key="4">
    <source>
        <dbReference type="ARBA" id="ARBA00022980"/>
    </source>
</evidence>
<comment type="caution">
    <text evidence="9">The sequence shown here is derived from an EMBL/GenBank/DDBJ whole genome shotgun (WGS) entry which is preliminary data.</text>
</comment>
<sequence length="131" mass="14230">MSMSDPIADFLTRIRNAQMAQMPLVSSPSSKIKLAISKVLQDEGYINGYEVNNEGGKSVINVDLKYFQGKPVIEEIKRVSRPGLRNYKGKEDIPKNRAGLGIAILTTNQGLMTDKQADAAGVGGEVLCTVF</sequence>
<comment type="subunit">
    <text evidence="7 8">Part of the 30S ribosomal subunit. Contacts proteins S5 and S12.</text>
</comment>
<dbReference type="GO" id="GO:0006412">
    <property type="term" value="P:translation"/>
    <property type="evidence" value="ECO:0007669"/>
    <property type="project" value="UniProtKB-UniRule"/>
</dbReference>
<dbReference type="EMBL" id="NTJZ01000008">
    <property type="protein sequence ID" value="PDH33495.1"/>
    <property type="molecule type" value="Genomic_DNA"/>
</dbReference>
<organism evidence="9 10">
    <name type="scientific">OM182 bacterium MED-G28</name>
    <dbReference type="NCBI Taxonomy" id="1986256"/>
    <lineage>
        <taxon>Bacteria</taxon>
        <taxon>Pseudomonadati</taxon>
        <taxon>Pseudomonadota</taxon>
        <taxon>Gammaproteobacteria</taxon>
        <taxon>OMG group</taxon>
        <taxon>OM182 clade</taxon>
    </lineage>
</organism>
<evidence type="ECO:0000313" key="10">
    <source>
        <dbReference type="Proteomes" id="UP000219329"/>
    </source>
</evidence>
<evidence type="ECO:0000313" key="9">
    <source>
        <dbReference type="EMBL" id="PDH33495.1"/>
    </source>
</evidence>
<evidence type="ECO:0000256" key="6">
    <source>
        <dbReference type="ARBA" id="ARBA00035258"/>
    </source>
</evidence>
<dbReference type="NCBIfam" id="NF001109">
    <property type="entry name" value="PRK00136.1"/>
    <property type="match status" value="1"/>
</dbReference>
<dbReference type="Gene3D" id="3.30.1370.30">
    <property type="match status" value="1"/>
</dbReference>
<keyword evidence="3 8" id="KW-0694">RNA-binding</keyword>
<gene>
    <name evidence="8" type="primary">rpsH</name>
    <name evidence="9" type="ORF">CNF02_08610</name>
</gene>
<protein>
    <recommendedName>
        <fullName evidence="6 8">Small ribosomal subunit protein uS8</fullName>
    </recommendedName>
</protein>
<reference evidence="9 10" key="1">
    <citation type="submission" date="2017-08" db="EMBL/GenBank/DDBJ databases">
        <title>Fine stratification of microbial communities through a metagenomic profile of the photic zone.</title>
        <authorList>
            <person name="Haro-Moreno J.M."/>
            <person name="Lopez-Perez M."/>
            <person name="De La Torre J."/>
            <person name="Picazo A."/>
            <person name="Camacho A."/>
            <person name="Rodriguez-Valera F."/>
        </authorList>
    </citation>
    <scope>NUCLEOTIDE SEQUENCE [LARGE SCALE GENOMIC DNA]</scope>
    <source>
        <strain evidence="9">MED-G28</strain>
    </source>
</reference>
<dbReference type="AlphaFoldDB" id="A0A2A5WAD3"/>